<dbReference type="GO" id="GO:0006357">
    <property type="term" value="P:regulation of transcription by RNA polymerase II"/>
    <property type="evidence" value="ECO:0007669"/>
    <property type="project" value="TreeGrafter"/>
</dbReference>
<feature type="region of interest" description="Disordered" evidence="2">
    <location>
        <begin position="680"/>
        <end position="710"/>
    </location>
</feature>
<protein>
    <recommendedName>
        <fullName evidence="3">BTB domain-containing protein</fullName>
    </recommendedName>
</protein>
<dbReference type="InterPro" id="IPR000210">
    <property type="entry name" value="BTB/POZ_dom"/>
</dbReference>
<feature type="region of interest" description="Disordered" evidence="2">
    <location>
        <begin position="480"/>
        <end position="499"/>
    </location>
</feature>
<feature type="region of interest" description="Disordered" evidence="2">
    <location>
        <begin position="642"/>
        <end position="662"/>
    </location>
</feature>
<dbReference type="InterPro" id="IPR011333">
    <property type="entry name" value="SKP1/BTB/POZ_sf"/>
</dbReference>
<dbReference type="Pfam" id="PF18658">
    <property type="entry name" value="zf-C2H2_12"/>
    <property type="match status" value="1"/>
</dbReference>
<feature type="region of interest" description="Disordered" evidence="2">
    <location>
        <begin position="184"/>
        <end position="284"/>
    </location>
</feature>
<name>A0AAV2SG03_MEGNR</name>
<feature type="compositionally biased region" description="Polar residues" evidence="2">
    <location>
        <begin position="408"/>
        <end position="418"/>
    </location>
</feature>
<feature type="region of interest" description="Disordered" evidence="2">
    <location>
        <begin position="389"/>
        <end position="423"/>
    </location>
</feature>
<feature type="region of interest" description="Disordered" evidence="2">
    <location>
        <begin position="783"/>
        <end position="841"/>
    </location>
</feature>
<evidence type="ECO:0000313" key="5">
    <source>
        <dbReference type="Proteomes" id="UP001497623"/>
    </source>
</evidence>
<feature type="compositionally biased region" description="Basic and acidic residues" evidence="2">
    <location>
        <begin position="230"/>
        <end position="249"/>
    </location>
</feature>
<gene>
    <name evidence="4" type="ORF">MNOR_LOCUS36162</name>
</gene>
<feature type="compositionally biased region" description="Basic and acidic residues" evidence="2">
    <location>
        <begin position="205"/>
        <end position="223"/>
    </location>
</feature>
<evidence type="ECO:0000313" key="4">
    <source>
        <dbReference type="EMBL" id="CAL4187164.1"/>
    </source>
</evidence>
<dbReference type="InterPro" id="IPR051095">
    <property type="entry name" value="Dros_DevTransReg"/>
</dbReference>
<dbReference type="PROSITE" id="PS50097">
    <property type="entry name" value="BTB"/>
    <property type="match status" value="1"/>
</dbReference>
<dbReference type="CDD" id="cd18315">
    <property type="entry name" value="BTB_POZ_BAB-like"/>
    <property type="match status" value="1"/>
</dbReference>
<evidence type="ECO:0000256" key="2">
    <source>
        <dbReference type="SAM" id="MobiDB-lite"/>
    </source>
</evidence>
<dbReference type="InterPro" id="IPR040647">
    <property type="entry name" value="SPIN-DOC_Znf-C2H2"/>
</dbReference>
<dbReference type="AlphaFoldDB" id="A0AAV2SG03"/>
<comment type="caution">
    <text evidence="4">The sequence shown here is derived from an EMBL/GenBank/DDBJ whole genome shotgun (WGS) entry which is preliminary data.</text>
</comment>
<dbReference type="EMBL" id="CAXKWB010064037">
    <property type="protein sequence ID" value="CAL4187164.1"/>
    <property type="molecule type" value="Genomic_DNA"/>
</dbReference>
<feature type="compositionally biased region" description="Low complexity" evidence="2">
    <location>
        <begin position="736"/>
        <end position="762"/>
    </location>
</feature>
<dbReference type="PANTHER" id="PTHR23110:SF109">
    <property type="entry name" value="FI07618P-RELATED"/>
    <property type="match status" value="1"/>
</dbReference>
<keyword evidence="5" id="KW-1185">Reference proteome</keyword>
<dbReference type="PANTHER" id="PTHR23110">
    <property type="entry name" value="BTB DOMAIN TRANSCRIPTION FACTOR"/>
    <property type="match status" value="1"/>
</dbReference>
<dbReference type="Pfam" id="PF00651">
    <property type="entry name" value="BTB"/>
    <property type="match status" value="1"/>
</dbReference>
<dbReference type="Proteomes" id="UP001497623">
    <property type="component" value="Unassembled WGS sequence"/>
</dbReference>
<dbReference type="SUPFAM" id="SSF54695">
    <property type="entry name" value="POZ domain"/>
    <property type="match status" value="1"/>
</dbReference>
<feature type="compositionally biased region" description="Polar residues" evidence="2">
    <location>
        <begin position="680"/>
        <end position="693"/>
    </location>
</feature>
<keyword evidence="1" id="KW-0539">Nucleus</keyword>
<feature type="region of interest" description="Disordered" evidence="2">
    <location>
        <begin position="736"/>
        <end position="763"/>
    </location>
</feature>
<dbReference type="SMART" id="SM00225">
    <property type="entry name" value="BTB"/>
    <property type="match status" value="1"/>
</dbReference>
<feature type="non-terminal residue" evidence="4">
    <location>
        <position position="841"/>
    </location>
</feature>
<feature type="compositionally biased region" description="Low complexity" evidence="2">
    <location>
        <begin position="694"/>
        <end position="710"/>
    </location>
</feature>
<proteinExistence type="predicted"/>
<evidence type="ECO:0000256" key="1">
    <source>
        <dbReference type="ARBA" id="ARBA00023242"/>
    </source>
</evidence>
<accession>A0AAV2SG03</accession>
<feature type="compositionally biased region" description="Polar residues" evidence="2">
    <location>
        <begin position="195"/>
        <end position="204"/>
    </location>
</feature>
<dbReference type="GO" id="GO:0005634">
    <property type="term" value="C:nucleus"/>
    <property type="evidence" value="ECO:0007669"/>
    <property type="project" value="TreeGrafter"/>
</dbReference>
<organism evidence="4 5">
    <name type="scientific">Meganyctiphanes norvegica</name>
    <name type="common">Northern krill</name>
    <name type="synonym">Thysanopoda norvegica</name>
    <dbReference type="NCBI Taxonomy" id="48144"/>
    <lineage>
        <taxon>Eukaryota</taxon>
        <taxon>Metazoa</taxon>
        <taxon>Ecdysozoa</taxon>
        <taxon>Arthropoda</taxon>
        <taxon>Crustacea</taxon>
        <taxon>Multicrustacea</taxon>
        <taxon>Malacostraca</taxon>
        <taxon>Eumalacostraca</taxon>
        <taxon>Eucarida</taxon>
        <taxon>Euphausiacea</taxon>
        <taxon>Euphausiidae</taxon>
        <taxon>Meganyctiphanes</taxon>
    </lineage>
</organism>
<feature type="compositionally biased region" description="Basic and acidic residues" evidence="2">
    <location>
        <begin position="783"/>
        <end position="806"/>
    </location>
</feature>
<feature type="compositionally biased region" description="Low complexity" evidence="2">
    <location>
        <begin position="647"/>
        <end position="662"/>
    </location>
</feature>
<sequence>MGSFQKFCLRWNNHTSNLLGTLGHILASEQHSDVTLCCQGSIWHLHKLVLCASSSHLEKLLLGLPMGQTPIIVLDGPQAEDVASLIHFIYHGEVNVDQENLASLLRTAESLKIKGLAEVSSVTSATHDLLKNGMETDATQNRPSRGRQRTPLQQPGPVYATVSGEYQPGVYGLTVQAQQVMEQQQLPAERDPSPLNLSFSSSIHNVHDETPEERQERRNRLDDLLYAATERSKKEERREARREAREAAIREAASGVRDTSSLQDPSLLPPAAKRSRTTEATAKGAPVLNTHPAYHIPIVSLNVPLAATAAVNARVTAQSPSPAHTPQKSGIISTVDLATVVAARQHQQLTKEQQIQLQQQHQELSQKAEHPIIMEMDSTGNSTIKAEKIETSSDNGVTEDYNGEESDTQSAPETSAENSGIGPSVSVVPVLNATLPRSSPQEPSISIIPGSTGEDLPVKVTLQSPTLLSVPSCNTSSGVVPSTLSNGPSPSPPSECGSVEEKVTPYFHSILRQVTEGTSTEGAESTQNNAQRVTINMRTFKEEWRRQLLVDYDSRTNMSICMLCFTTFKSYDGPRKNTYVKHAKRFHPSLEEYSEEERDLIINMYEKYHKYDVDMQKEVNKSYRAANAIVALGKKGNKCEFPSGAHSSSSGVVVGKTTGDSDTMGQDEAAAEGVNTPINLVTTTHGHSSSHDANTSNYHSTSHLSHNSNTGTISSHVPVCIASSVSSSSSGLVAAVSAGRSPQPSGASHSGPSSPASSTPTSPVIPVILATPVLISKDHEKKEIGKVSSKSHDGEISLEADEKLSDSFDAEELAENTESPVNNNNISAAHIPKSNKINTRA</sequence>
<feature type="compositionally biased region" description="Polar residues" evidence="2">
    <location>
        <begin position="816"/>
        <end position="827"/>
    </location>
</feature>
<evidence type="ECO:0000259" key="3">
    <source>
        <dbReference type="PROSITE" id="PS50097"/>
    </source>
</evidence>
<feature type="domain" description="BTB" evidence="3">
    <location>
        <begin position="32"/>
        <end position="98"/>
    </location>
</feature>
<feature type="region of interest" description="Disordered" evidence="2">
    <location>
        <begin position="127"/>
        <end position="158"/>
    </location>
</feature>
<dbReference type="Gene3D" id="3.30.710.10">
    <property type="entry name" value="Potassium Channel Kv1.1, Chain A"/>
    <property type="match status" value="1"/>
</dbReference>
<reference evidence="4 5" key="1">
    <citation type="submission" date="2024-05" db="EMBL/GenBank/DDBJ databases">
        <authorList>
            <person name="Wallberg A."/>
        </authorList>
    </citation>
    <scope>NUCLEOTIDE SEQUENCE [LARGE SCALE GENOMIC DNA]</scope>
</reference>